<dbReference type="InterPro" id="IPR000873">
    <property type="entry name" value="AMP-dep_synth/lig_dom"/>
</dbReference>
<dbReference type="Gene3D" id="3.40.50.12780">
    <property type="entry name" value="N-terminal domain of ligase-like"/>
    <property type="match status" value="1"/>
</dbReference>
<dbReference type="PANTHER" id="PTHR43107:SF15">
    <property type="entry name" value="FATTY ACID TRANSPORT PROTEIN 3, ISOFORM A"/>
    <property type="match status" value="1"/>
</dbReference>
<comment type="similarity">
    <text evidence="1">Belongs to the ATP-dependent AMP-binding enzyme family.</text>
</comment>
<reference evidence="6" key="1">
    <citation type="journal article" date="2014" name="Front. Microbiol.">
        <title>High frequency of phylogenetically diverse reductive dehalogenase-homologous genes in deep subseafloor sedimentary metagenomes.</title>
        <authorList>
            <person name="Kawai M."/>
            <person name="Futagami T."/>
            <person name="Toyoda A."/>
            <person name="Takaki Y."/>
            <person name="Nishi S."/>
            <person name="Hori S."/>
            <person name="Arai W."/>
            <person name="Tsubouchi T."/>
            <person name="Morono Y."/>
            <person name="Uchiyama I."/>
            <person name="Ito T."/>
            <person name="Fujiyama A."/>
            <person name="Inagaki F."/>
            <person name="Takami H."/>
        </authorList>
    </citation>
    <scope>NUCLEOTIDE SEQUENCE</scope>
    <source>
        <strain evidence="6">Expedition CK06-06</strain>
    </source>
</reference>
<dbReference type="GO" id="GO:0044539">
    <property type="term" value="P:long-chain fatty acid import into cell"/>
    <property type="evidence" value="ECO:0007669"/>
    <property type="project" value="TreeGrafter"/>
</dbReference>
<dbReference type="AlphaFoldDB" id="X0VU22"/>
<name>X0VU22_9ZZZZ</name>
<feature type="non-terminal residue" evidence="6">
    <location>
        <position position="135"/>
    </location>
</feature>
<dbReference type="SUPFAM" id="SSF56801">
    <property type="entry name" value="Acetyl-CoA synthetase-like"/>
    <property type="match status" value="1"/>
</dbReference>
<evidence type="ECO:0000313" key="6">
    <source>
        <dbReference type="EMBL" id="GAG04026.1"/>
    </source>
</evidence>
<dbReference type="GO" id="GO:0005886">
    <property type="term" value="C:plasma membrane"/>
    <property type="evidence" value="ECO:0007669"/>
    <property type="project" value="TreeGrafter"/>
</dbReference>
<evidence type="ECO:0000256" key="4">
    <source>
        <dbReference type="ARBA" id="ARBA00022840"/>
    </source>
</evidence>
<evidence type="ECO:0000256" key="1">
    <source>
        <dbReference type="ARBA" id="ARBA00006432"/>
    </source>
</evidence>
<sequence length="135" mass="15483">MENQSDLKLSTKEANYLERLIKVAEERTEDLNLSFGIIIEQHAEKNPNNTALLYEDISWSWQTLNQESNKIAYYFLKRGLKAGDTLAVMIENSLEFFSIIIGINKIQGISSLINVNQRKQALIHSLKISEPSWIV</sequence>
<dbReference type="GO" id="GO:0005324">
    <property type="term" value="F:long-chain fatty acid transmembrane transporter activity"/>
    <property type="evidence" value="ECO:0007669"/>
    <property type="project" value="TreeGrafter"/>
</dbReference>
<keyword evidence="4" id="KW-0067">ATP-binding</keyword>
<dbReference type="GO" id="GO:0004467">
    <property type="term" value="F:long-chain fatty acid-CoA ligase activity"/>
    <property type="evidence" value="ECO:0007669"/>
    <property type="project" value="TreeGrafter"/>
</dbReference>
<proteinExistence type="inferred from homology"/>
<organism evidence="6">
    <name type="scientific">marine sediment metagenome</name>
    <dbReference type="NCBI Taxonomy" id="412755"/>
    <lineage>
        <taxon>unclassified sequences</taxon>
        <taxon>metagenomes</taxon>
        <taxon>ecological metagenomes</taxon>
    </lineage>
</organism>
<dbReference type="GO" id="GO:0005524">
    <property type="term" value="F:ATP binding"/>
    <property type="evidence" value="ECO:0007669"/>
    <property type="project" value="UniProtKB-KW"/>
</dbReference>
<accession>X0VU22</accession>
<protein>
    <recommendedName>
        <fullName evidence="5">AMP-dependent synthetase/ligase domain-containing protein</fullName>
    </recommendedName>
</protein>
<feature type="domain" description="AMP-dependent synthetase/ligase" evidence="5">
    <location>
        <begin position="40"/>
        <end position="135"/>
    </location>
</feature>
<evidence type="ECO:0000259" key="5">
    <source>
        <dbReference type="Pfam" id="PF00501"/>
    </source>
</evidence>
<keyword evidence="3" id="KW-0547">Nucleotide-binding</keyword>
<keyword evidence="2" id="KW-0436">Ligase</keyword>
<comment type="caution">
    <text evidence="6">The sequence shown here is derived from an EMBL/GenBank/DDBJ whole genome shotgun (WGS) entry which is preliminary data.</text>
</comment>
<evidence type="ECO:0000256" key="2">
    <source>
        <dbReference type="ARBA" id="ARBA00022598"/>
    </source>
</evidence>
<dbReference type="InterPro" id="IPR042099">
    <property type="entry name" value="ANL_N_sf"/>
</dbReference>
<dbReference type="Pfam" id="PF00501">
    <property type="entry name" value="AMP-binding"/>
    <property type="match status" value="1"/>
</dbReference>
<evidence type="ECO:0000256" key="3">
    <source>
        <dbReference type="ARBA" id="ARBA00022741"/>
    </source>
</evidence>
<dbReference type="EMBL" id="BARS01026741">
    <property type="protein sequence ID" value="GAG04026.1"/>
    <property type="molecule type" value="Genomic_DNA"/>
</dbReference>
<dbReference type="PANTHER" id="PTHR43107">
    <property type="entry name" value="LONG-CHAIN FATTY ACID TRANSPORT PROTEIN"/>
    <property type="match status" value="1"/>
</dbReference>
<gene>
    <name evidence="6" type="ORF">S01H1_42107</name>
</gene>